<keyword evidence="2" id="KW-1185">Reference proteome</keyword>
<dbReference type="Proteomes" id="UP000003157">
    <property type="component" value="Unassembled WGS sequence"/>
</dbReference>
<comment type="caution">
    <text evidence="1">The sequence shown here is derived from an EMBL/GenBank/DDBJ whole genome shotgun (WGS) entry which is preliminary data.</text>
</comment>
<dbReference type="HOGENOM" id="CLU_2435791_0_0_9"/>
<evidence type="ECO:0000313" key="2">
    <source>
        <dbReference type="Proteomes" id="UP000003157"/>
    </source>
</evidence>
<gene>
    <name evidence="1" type="ORF">HMPREF9488_03089</name>
</gene>
<name>E7GE96_9FIRM</name>
<dbReference type="EMBL" id="ADKX01000045">
    <property type="protein sequence ID" value="EFW03643.1"/>
    <property type="molecule type" value="Genomic_DNA"/>
</dbReference>
<proteinExistence type="predicted"/>
<sequence>MANVLNYICYISIIYNAFESKAYASVVPTLNVNGTNILNDDDHRIDCGTGFAEYNPNTQVLTLTNATISQSSIIQNESIIQDSRAGISGN</sequence>
<dbReference type="GeneID" id="78230273"/>
<evidence type="ECO:0000313" key="1">
    <source>
        <dbReference type="EMBL" id="EFW03643.1"/>
    </source>
</evidence>
<dbReference type="AlphaFoldDB" id="E7GE96"/>
<organism evidence="1 2">
    <name type="scientific">Coprobacillus cateniformis</name>
    <dbReference type="NCBI Taxonomy" id="100884"/>
    <lineage>
        <taxon>Bacteria</taxon>
        <taxon>Bacillati</taxon>
        <taxon>Bacillota</taxon>
        <taxon>Erysipelotrichia</taxon>
        <taxon>Erysipelotrichales</taxon>
        <taxon>Coprobacillaceae</taxon>
        <taxon>Coprobacillus</taxon>
    </lineage>
</organism>
<dbReference type="RefSeq" id="WP_008790172.1">
    <property type="nucleotide sequence ID" value="NZ_AKCB01000001.1"/>
</dbReference>
<protein>
    <submittedName>
        <fullName evidence="1">Uncharacterized protein</fullName>
    </submittedName>
</protein>
<reference evidence="1 2" key="1">
    <citation type="submission" date="2010-12" db="EMBL/GenBank/DDBJ databases">
        <title>The Genome Sequence of Coprobacillus sp. strain 29_1.</title>
        <authorList>
            <consortium name="The Broad Institute Genome Sequencing Platform"/>
            <person name="Earl A."/>
            <person name="Ward D."/>
            <person name="Feldgarden M."/>
            <person name="Gevers D."/>
            <person name="Daigneault M."/>
            <person name="Sibley C.D."/>
            <person name="White A."/>
            <person name="Strauss J."/>
            <person name="Allen-Vercoe E."/>
            <person name="Young S.K."/>
            <person name="Zeng Q."/>
            <person name="Gargeya S."/>
            <person name="Fitzgerald M."/>
            <person name="Haas B."/>
            <person name="Abouelleil A."/>
            <person name="Alvarado L."/>
            <person name="Arachchi H.M."/>
            <person name="Berlin A."/>
            <person name="Brown A."/>
            <person name="Chapman S.B."/>
            <person name="Chen Z."/>
            <person name="Dunbar C."/>
            <person name="Freedman E."/>
            <person name="Gearin G."/>
            <person name="Gellesch M."/>
            <person name="Goldberg J."/>
            <person name="Griggs A."/>
            <person name="Gujja S."/>
            <person name="Heilman E."/>
            <person name="Heiman D."/>
            <person name="Howarth C."/>
            <person name="Larson L."/>
            <person name="Lui A."/>
            <person name="MacDonald P.J.P."/>
            <person name="Mehta T."/>
            <person name="Montmayeur A."/>
            <person name="Murphy C."/>
            <person name="Neiman D."/>
            <person name="Pearson M."/>
            <person name="Priest M."/>
            <person name="Roberts A."/>
            <person name="Saif S."/>
            <person name="Shea T."/>
            <person name="Shenoy N."/>
            <person name="Sisk P."/>
            <person name="Stolte C."/>
            <person name="Sykes S."/>
            <person name="White J."/>
            <person name="Yandava C."/>
            <person name="Nusbaum C."/>
            <person name="Birren B."/>
        </authorList>
    </citation>
    <scope>NUCLEOTIDE SEQUENCE [LARGE SCALE GENOMIC DNA]</scope>
    <source>
        <strain evidence="1 2">29_1</strain>
    </source>
</reference>
<accession>E7GE96</accession>